<dbReference type="SUPFAM" id="SSF53098">
    <property type="entry name" value="Ribonuclease H-like"/>
    <property type="match status" value="1"/>
</dbReference>
<dbReference type="InterPro" id="IPR041588">
    <property type="entry name" value="Integrase_H2C2"/>
</dbReference>
<dbReference type="PANTHER" id="PTHR37984:SF5">
    <property type="entry name" value="PROTEIN NYNRIN-LIKE"/>
    <property type="match status" value="1"/>
</dbReference>
<dbReference type="InterPro" id="IPR043128">
    <property type="entry name" value="Rev_trsase/Diguanyl_cyclase"/>
</dbReference>
<dbReference type="Gene3D" id="1.10.340.70">
    <property type="match status" value="1"/>
</dbReference>
<dbReference type="Gene3D" id="3.30.420.10">
    <property type="entry name" value="Ribonuclease H-like superfamily/Ribonuclease H"/>
    <property type="match status" value="1"/>
</dbReference>
<evidence type="ECO:0000313" key="4">
    <source>
        <dbReference type="Proteomes" id="UP000225706"/>
    </source>
</evidence>
<feature type="domain" description="Integrase catalytic" evidence="2">
    <location>
        <begin position="413"/>
        <end position="573"/>
    </location>
</feature>
<evidence type="ECO:0000259" key="2">
    <source>
        <dbReference type="PROSITE" id="PS50994"/>
    </source>
</evidence>
<dbReference type="InterPro" id="IPR043502">
    <property type="entry name" value="DNA/RNA_pol_sf"/>
</dbReference>
<dbReference type="Pfam" id="PF00078">
    <property type="entry name" value="RVT_1"/>
    <property type="match status" value="1"/>
</dbReference>
<dbReference type="OrthoDB" id="6147533at2759"/>
<comment type="caution">
    <text evidence="3">The sequence shown here is derived from an EMBL/GenBank/DDBJ whole genome shotgun (WGS) entry which is preliminary data.</text>
</comment>
<dbReference type="FunFam" id="3.10.20.370:FF:000001">
    <property type="entry name" value="Retrovirus-related Pol polyprotein from transposon 17.6-like protein"/>
    <property type="match status" value="1"/>
</dbReference>
<dbReference type="FunFam" id="1.10.340.70:FF:000003">
    <property type="entry name" value="Protein CBG25708"/>
    <property type="match status" value="1"/>
</dbReference>
<organism evidence="3 4">
    <name type="scientific">Stylophora pistillata</name>
    <name type="common">Smooth cauliflower coral</name>
    <dbReference type="NCBI Taxonomy" id="50429"/>
    <lineage>
        <taxon>Eukaryota</taxon>
        <taxon>Metazoa</taxon>
        <taxon>Cnidaria</taxon>
        <taxon>Anthozoa</taxon>
        <taxon>Hexacorallia</taxon>
        <taxon>Scleractinia</taxon>
        <taxon>Astrocoeniina</taxon>
        <taxon>Pocilloporidae</taxon>
        <taxon>Stylophora</taxon>
    </lineage>
</organism>
<dbReference type="SUPFAM" id="SSF56672">
    <property type="entry name" value="DNA/RNA polymerases"/>
    <property type="match status" value="1"/>
</dbReference>
<dbReference type="Gene3D" id="3.30.70.270">
    <property type="match status" value="2"/>
</dbReference>
<dbReference type="STRING" id="50429.A0A2B4SMB2"/>
<dbReference type="InterPro" id="IPR041577">
    <property type="entry name" value="RT_RNaseH_2"/>
</dbReference>
<dbReference type="CDD" id="cd09274">
    <property type="entry name" value="RNase_HI_RT_Ty3"/>
    <property type="match status" value="1"/>
</dbReference>
<keyword evidence="1" id="KW-0511">Multifunctional enzyme</keyword>
<dbReference type="GO" id="GO:0003676">
    <property type="term" value="F:nucleic acid binding"/>
    <property type="evidence" value="ECO:0007669"/>
    <property type="project" value="InterPro"/>
</dbReference>
<dbReference type="EMBL" id="LSMT01000049">
    <property type="protein sequence ID" value="PFX30496.1"/>
    <property type="molecule type" value="Genomic_DNA"/>
</dbReference>
<dbReference type="Pfam" id="PF00665">
    <property type="entry name" value="rve"/>
    <property type="match status" value="1"/>
</dbReference>
<dbReference type="InterPro" id="IPR001584">
    <property type="entry name" value="Integrase_cat-core"/>
</dbReference>
<dbReference type="GO" id="GO:0015074">
    <property type="term" value="P:DNA integration"/>
    <property type="evidence" value="ECO:0007669"/>
    <property type="project" value="InterPro"/>
</dbReference>
<dbReference type="FunFam" id="3.30.70.270:FF:000020">
    <property type="entry name" value="Transposon Tf2-6 polyprotein-like Protein"/>
    <property type="match status" value="1"/>
</dbReference>
<evidence type="ECO:0000313" key="3">
    <source>
        <dbReference type="EMBL" id="PFX30496.1"/>
    </source>
</evidence>
<protein>
    <submittedName>
        <fullName evidence="3">Transposon Tf2-9 polyprotein</fullName>
    </submittedName>
</protein>
<dbReference type="GO" id="GO:0003824">
    <property type="term" value="F:catalytic activity"/>
    <property type="evidence" value="ECO:0007669"/>
    <property type="project" value="UniProtKB-KW"/>
</dbReference>
<dbReference type="PANTHER" id="PTHR37984">
    <property type="entry name" value="PROTEIN CBG26694"/>
    <property type="match status" value="1"/>
</dbReference>
<proteinExistence type="predicted"/>
<dbReference type="AlphaFoldDB" id="A0A2B4SMB2"/>
<dbReference type="InterPro" id="IPR050951">
    <property type="entry name" value="Retrovirus_Pol_polyprotein"/>
</dbReference>
<dbReference type="Pfam" id="PF17921">
    <property type="entry name" value="Integrase_H2C2"/>
    <property type="match status" value="1"/>
</dbReference>
<dbReference type="InterPro" id="IPR000477">
    <property type="entry name" value="RT_dom"/>
</dbReference>
<evidence type="ECO:0000256" key="1">
    <source>
        <dbReference type="ARBA" id="ARBA00023268"/>
    </source>
</evidence>
<gene>
    <name evidence="3" type="primary">Tf2-9</name>
    <name evidence="3" type="ORF">AWC38_SpisGene4709</name>
</gene>
<dbReference type="PROSITE" id="PS50994">
    <property type="entry name" value="INTEGRASE"/>
    <property type="match status" value="1"/>
</dbReference>
<sequence>MSQILEGLEGVQCNIDDVLVHASTQSQHDGTLNKGLQRLSAAGVTLNAAKCEFNTTTIKFLGHIICPQGIRPDPDKVSAVVDMPPPKNVHEVRTFLSMVNHPGKFAEHLANKTKPIRDLAKTGTEWYWGPAEQRAFEEVKKTLAHAPILSLYDSNKETKISADASSYGLGAVLLQLHYGSWKPVTFISRALTPTETRYTQIEKEALALVWACERCSDYVIGKSISAETDHKPLVPLLTKHSLADTPTRIQRLRMRLMRFHIKDLEHAPGKNSSIADTLSRLQPPKQTTEATIPEDEMNIYIASVLQGTPISDQKFQQVKDAQDEDEVCQREEITVVQGIFMKSNRIVIPSSLKLEVLDRIHEGHQGIVKCGARARESVWWPGLIRVIHDLVTNCKNCAKETPQPREPLITTPIPDRPWKMVATDLFELEGRDYLLVVDYLSRFVEVGMMRKSKTSFEVIRVLKALFARHGIQEEIRSDNGPQCNSAELTQFTKDWGIKHSTSSPRFPQAKGEAERAVKIVKSILKKEKDPTKALLAYRSTPLACGYSPAELLMGRKLTTSILSSPQQLKPRWPDLEDFCNRESQRSLTSTDDIEQDSRNHCCQMTLSTSKTWTPLE</sequence>
<name>A0A2B4SMB2_STYPI</name>
<keyword evidence="4" id="KW-1185">Reference proteome</keyword>
<dbReference type="Proteomes" id="UP000225706">
    <property type="component" value="Unassembled WGS sequence"/>
</dbReference>
<dbReference type="FunFam" id="3.30.420.10:FF:000063">
    <property type="entry name" value="Retrovirus-related Pol polyprotein from transposon 297-like Protein"/>
    <property type="match status" value="1"/>
</dbReference>
<accession>A0A2B4SMB2</accession>
<dbReference type="InterPro" id="IPR036397">
    <property type="entry name" value="RNaseH_sf"/>
</dbReference>
<dbReference type="InterPro" id="IPR012337">
    <property type="entry name" value="RNaseH-like_sf"/>
</dbReference>
<dbReference type="Pfam" id="PF17919">
    <property type="entry name" value="RT_RNaseH_2"/>
    <property type="match status" value="1"/>
</dbReference>
<reference evidence="4" key="1">
    <citation type="journal article" date="2017" name="bioRxiv">
        <title>Comparative analysis of the genomes of Stylophora pistillata and Acropora digitifera provides evidence for extensive differences between species of corals.</title>
        <authorList>
            <person name="Voolstra C.R."/>
            <person name="Li Y."/>
            <person name="Liew Y.J."/>
            <person name="Baumgarten S."/>
            <person name="Zoccola D."/>
            <person name="Flot J.-F."/>
            <person name="Tambutte S."/>
            <person name="Allemand D."/>
            <person name="Aranda M."/>
        </authorList>
    </citation>
    <scope>NUCLEOTIDE SEQUENCE [LARGE SCALE GENOMIC DNA]</scope>
</reference>